<keyword evidence="14" id="KW-1185">Reference proteome</keyword>
<dbReference type="RefSeq" id="WP_114568756.1">
    <property type="nucleotide sequence ID" value="NZ_CABMMS010000003.1"/>
</dbReference>
<dbReference type="GO" id="GO:0050660">
    <property type="term" value="F:flavin adenine dinucleotide binding"/>
    <property type="evidence" value="ECO:0007669"/>
    <property type="project" value="InterPro"/>
</dbReference>
<dbReference type="CDD" id="cd06218">
    <property type="entry name" value="DHOD_e_trans"/>
    <property type="match status" value="1"/>
</dbReference>
<gene>
    <name evidence="13" type="ORF">C1877_06790</name>
</gene>
<dbReference type="Gene3D" id="2.10.240.10">
    <property type="entry name" value="Dihydroorotate dehydrogenase, electron transfer subunit"/>
    <property type="match status" value="1"/>
</dbReference>
<feature type="binding site" evidence="12">
    <location>
        <position position="241"/>
    </location>
    <ligand>
        <name>[2Fe-2S] cluster</name>
        <dbReference type="ChEBI" id="CHEBI:190135"/>
    </ligand>
</feature>
<evidence type="ECO:0000256" key="9">
    <source>
        <dbReference type="ARBA" id="ARBA00023014"/>
    </source>
</evidence>
<dbReference type="AlphaFoldDB" id="A0A369M4E7"/>
<organism evidence="13 14">
    <name type="scientific">Gordonibacter pamelaeae</name>
    <dbReference type="NCBI Taxonomy" id="471189"/>
    <lineage>
        <taxon>Bacteria</taxon>
        <taxon>Bacillati</taxon>
        <taxon>Actinomycetota</taxon>
        <taxon>Coriobacteriia</taxon>
        <taxon>Eggerthellales</taxon>
        <taxon>Eggerthellaceae</taxon>
        <taxon>Gordonibacter</taxon>
    </lineage>
</organism>
<dbReference type="InterPro" id="IPR012165">
    <property type="entry name" value="Cyt_c3_hydrogenase_gsu"/>
</dbReference>
<dbReference type="Pfam" id="PF00175">
    <property type="entry name" value="NAD_binding_1"/>
    <property type="match status" value="1"/>
</dbReference>
<dbReference type="InterPro" id="IPR019480">
    <property type="entry name" value="Dihydroorotate_DH_Fe-S-bd"/>
</dbReference>
<feature type="binding site" evidence="11">
    <location>
        <begin position="71"/>
        <end position="73"/>
    </location>
    <ligand>
        <name>FAD</name>
        <dbReference type="ChEBI" id="CHEBI:57692"/>
    </ligand>
</feature>
<dbReference type="Gene3D" id="2.40.30.10">
    <property type="entry name" value="Translation factors"/>
    <property type="match status" value="1"/>
</dbReference>
<accession>A0A369M4E7</accession>
<keyword evidence="4 12" id="KW-0001">2Fe-2S</keyword>
<dbReference type="PANTHER" id="PTHR43513">
    <property type="entry name" value="DIHYDROOROTATE DEHYDROGENASE B (NAD(+)), ELECTRON TRANSFER SUBUNIT"/>
    <property type="match status" value="1"/>
</dbReference>
<name>A0A369M4E7_9ACTN</name>
<proteinExistence type="inferred from homology"/>
<dbReference type="InterPro" id="IPR001433">
    <property type="entry name" value="OxRdtase_FAD/NAD-bd"/>
</dbReference>
<reference evidence="13 14" key="1">
    <citation type="journal article" date="2018" name="Elife">
        <title>Discovery and characterization of a prevalent human gut bacterial enzyme sufficient for the inactivation of a family of plant toxins.</title>
        <authorList>
            <person name="Koppel N."/>
            <person name="Bisanz J.E."/>
            <person name="Pandelia M.E."/>
            <person name="Turnbaugh P.J."/>
            <person name="Balskus E.P."/>
        </authorList>
    </citation>
    <scope>NUCLEOTIDE SEQUENCE [LARGE SCALE GENOMIC DNA]</scope>
    <source>
        <strain evidence="13 14">3C</strain>
    </source>
</reference>
<keyword evidence="5 12" id="KW-0479">Metal-binding</keyword>
<dbReference type="GO" id="GO:0016491">
    <property type="term" value="F:oxidoreductase activity"/>
    <property type="evidence" value="ECO:0007669"/>
    <property type="project" value="InterPro"/>
</dbReference>
<feature type="binding site" evidence="12">
    <location>
        <position position="256"/>
    </location>
    <ligand>
        <name>[2Fe-2S] cluster</name>
        <dbReference type="ChEBI" id="CHEBI:190135"/>
    </ligand>
</feature>
<comment type="similarity">
    <text evidence="1">Belongs to the PyrK family.</text>
</comment>
<dbReference type="SUPFAM" id="SSF52343">
    <property type="entry name" value="Ferredoxin reductase-like, C-terminal NADP-linked domain"/>
    <property type="match status" value="1"/>
</dbReference>
<feature type="binding site" evidence="12">
    <location>
        <position position="236"/>
    </location>
    <ligand>
        <name>[2Fe-2S] cluster</name>
        <dbReference type="ChEBI" id="CHEBI:190135"/>
    </ligand>
</feature>
<dbReference type="Gene3D" id="3.40.50.80">
    <property type="entry name" value="Nucleotide-binding domain of ferredoxin-NADP reductase (FNR) module"/>
    <property type="match status" value="1"/>
</dbReference>
<evidence type="ECO:0000256" key="11">
    <source>
        <dbReference type="PIRSR" id="PIRSR006816-1"/>
    </source>
</evidence>
<comment type="caution">
    <text evidence="13">The sequence shown here is derived from an EMBL/GenBank/DDBJ whole genome shotgun (WGS) entry which is preliminary data.</text>
</comment>
<dbReference type="InterPro" id="IPR039261">
    <property type="entry name" value="FNR_nucleotide-bd"/>
</dbReference>
<dbReference type="PRINTS" id="PR00410">
    <property type="entry name" value="PHEHYDRXLASE"/>
</dbReference>
<dbReference type="PROSITE" id="PS51384">
    <property type="entry name" value="FAD_FR"/>
    <property type="match status" value="1"/>
</dbReference>
<evidence type="ECO:0000256" key="8">
    <source>
        <dbReference type="ARBA" id="ARBA00023004"/>
    </source>
</evidence>
<dbReference type="Pfam" id="PF10418">
    <property type="entry name" value="DHODB_Fe-S_bind"/>
    <property type="match status" value="1"/>
</dbReference>
<keyword evidence="7" id="KW-0249">Electron transport</keyword>
<comment type="cofactor">
    <cofactor evidence="10">
        <name>[2Fe-2S] cluster</name>
        <dbReference type="ChEBI" id="CHEBI:190135"/>
    </cofactor>
</comment>
<comment type="cofactor">
    <cofactor evidence="12">
        <name>[2Fe-2S] cluster</name>
        <dbReference type="ChEBI" id="CHEBI:190135"/>
    </cofactor>
    <text evidence="12">Binds 1 [2Fe-2S] cluster per subunit.</text>
</comment>
<evidence type="ECO:0000256" key="6">
    <source>
        <dbReference type="ARBA" id="ARBA00022827"/>
    </source>
</evidence>
<keyword evidence="3 11" id="KW-0285">Flavoprotein</keyword>
<evidence type="ECO:0000313" key="14">
    <source>
        <dbReference type="Proteomes" id="UP000254000"/>
    </source>
</evidence>
<comment type="cofactor">
    <cofactor evidence="11">
        <name>FAD</name>
        <dbReference type="ChEBI" id="CHEBI:57692"/>
    </cofactor>
    <text evidence="11">Binds 1 FAD per subunit.</text>
</comment>
<protein>
    <submittedName>
        <fullName evidence="13">Dihydroorotate dehydrogenase electron transfer subunit</fullName>
    </submittedName>
</protein>
<evidence type="ECO:0000256" key="5">
    <source>
        <dbReference type="ARBA" id="ARBA00022723"/>
    </source>
</evidence>
<evidence type="ECO:0000256" key="12">
    <source>
        <dbReference type="PIRSR" id="PIRSR006816-2"/>
    </source>
</evidence>
<evidence type="ECO:0000256" key="3">
    <source>
        <dbReference type="ARBA" id="ARBA00022630"/>
    </source>
</evidence>
<feature type="binding site" evidence="11">
    <location>
        <begin position="78"/>
        <end position="79"/>
    </location>
    <ligand>
        <name>FAD</name>
        <dbReference type="ChEBI" id="CHEBI:57692"/>
    </ligand>
</feature>
<dbReference type="InterPro" id="IPR050353">
    <property type="entry name" value="PyrK_electron_transfer"/>
</dbReference>
<feature type="binding site" evidence="11">
    <location>
        <begin position="54"/>
        <end position="57"/>
    </location>
    <ligand>
        <name>FAD</name>
        <dbReference type="ChEBI" id="CHEBI:57692"/>
    </ligand>
</feature>
<dbReference type="InterPro" id="IPR037117">
    <property type="entry name" value="Dihydroorotate_DH_ele_sf"/>
</dbReference>
<dbReference type="GO" id="GO:0051537">
    <property type="term" value="F:2 iron, 2 sulfur cluster binding"/>
    <property type="evidence" value="ECO:0007669"/>
    <property type="project" value="UniProtKB-KW"/>
</dbReference>
<dbReference type="Proteomes" id="UP000254000">
    <property type="component" value="Unassembled WGS sequence"/>
</dbReference>
<dbReference type="OrthoDB" id="9796486at2"/>
<dbReference type="InterPro" id="IPR017927">
    <property type="entry name" value="FAD-bd_FR_type"/>
</dbReference>
<keyword evidence="2" id="KW-0813">Transport</keyword>
<evidence type="ECO:0000256" key="1">
    <source>
        <dbReference type="ARBA" id="ARBA00006422"/>
    </source>
</evidence>
<sequence>MALVNERARILANGEVGPNLYLMELAAPRIAASIEPGQFVHMKVPNMEAHILRRPFSVYARDTAAGTLEILYQAVGFGTDHMTRIEPERCEHVSGAELVGPVGRAWQPPADARRALLVGGGVGAAPLFMLCEQLVGAGVRTDVVLGAQTEAALTCRARYEALLDAPPRCATDDGSFGREGFCTSLVDEALAEAAEAGEPYGYLAVCGPEPLMKIVAGMAAEAGVPCEVSLEKRMACGVGACLSCVVDTVDGKKRACVDGPVFDARKVVW</sequence>
<feature type="binding site" evidence="12">
    <location>
        <position position="244"/>
    </location>
    <ligand>
        <name>[2Fe-2S] cluster</name>
        <dbReference type="ChEBI" id="CHEBI:190135"/>
    </ligand>
</feature>
<dbReference type="GO" id="GO:0006221">
    <property type="term" value="P:pyrimidine nucleotide biosynthetic process"/>
    <property type="evidence" value="ECO:0007669"/>
    <property type="project" value="InterPro"/>
</dbReference>
<keyword evidence="9 12" id="KW-0411">Iron-sulfur</keyword>
<dbReference type="SUPFAM" id="SSF63380">
    <property type="entry name" value="Riboflavin synthase domain-like"/>
    <property type="match status" value="1"/>
</dbReference>
<evidence type="ECO:0000256" key="7">
    <source>
        <dbReference type="ARBA" id="ARBA00022982"/>
    </source>
</evidence>
<dbReference type="PIRSF" id="PIRSF006816">
    <property type="entry name" value="Cyc3_hyd_g"/>
    <property type="match status" value="1"/>
</dbReference>
<keyword evidence="6 11" id="KW-0274">FAD</keyword>
<evidence type="ECO:0000256" key="4">
    <source>
        <dbReference type="ARBA" id="ARBA00022714"/>
    </source>
</evidence>
<keyword evidence="8 12" id="KW-0408">Iron</keyword>
<evidence type="ECO:0000256" key="10">
    <source>
        <dbReference type="ARBA" id="ARBA00034078"/>
    </source>
</evidence>
<evidence type="ECO:0000313" key="13">
    <source>
        <dbReference type="EMBL" id="RDB65807.1"/>
    </source>
</evidence>
<evidence type="ECO:0000256" key="2">
    <source>
        <dbReference type="ARBA" id="ARBA00022448"/>
    </source>
</evidence>
<dbReference type="InterPro" id="IPR017938">
    <property type="entry name" value="Riboflavin_synthase-like_b-brl"/>
</dbReference>
<dbReference type="GeneID" id="78359405"/>
<dbReference type="PANTHER" id="PTHR43513:SF3">
    <property type="entry name" value="DIHYDROOROTATE DEHYDROGENASE B (NAD(+)), ELECTRON TRANSFER SUBUNIT-RELATED"/>
    <property type="match status" value="1"/>
</dbReference>
<dbReference type="GO" id="GO:0046872">
    <property type="term" value="F:metal ion binding"/>
    <property type="evidence" value="ECO:0007669"/>
    <property type="project" value="UniProtKB-KW"/>
</dbReference>
<dbReference type="EMBL" id="PPTS01000003">
    <property type="protein sequence ID" value="RDB65807.1"/>
    <property type="molecule type" value="Genomic_DNA"/>
</dbReference>